<dbReference type="Proteomes" id="UP000443090">
    <property type="component" value="Unassembled WGS sequence"/>
</dbReference>
<comment type="caution">
    <text evidence="1">The sequence shown here is derived from an EMBL/GenBank/DDBJ whole genome shotgun (WGS) entry which is preliminary data.</text>
</comment>
<organism evidence="1 2">
    <name type="scientific">Lachnellula occidentalis</name>
    <dbReference type="NCBI Taxonomy" id="215460"/>
    <lineage>
        <taxon>Eukaryota</taxon>
        <taxon>Fungi</taxon>
        <taxon>Dikarya</taxon>
        <taxon>Ascomycota</taxon>
        <taxon>Pezizomycotina</taxon>
        <taxon>Leotiomycetes</taxon>
        <taxon>Helotiales</taxon>
        <taxon>Lachnaceae</taxon>
        <taxon>Lachnellula</taxon>
    </lineage>
</organism>
<dbReference type="EMBL" id="QGMI01000216">
    <property type="protein sequence ID" value="TVY44896.1"/>
    <property type="molecule type" value="Genomic_DNA"/>
</dbReference>
<proteinExistence type="predicted"/>
<keyword evidence="2" id="KW-1185">Reference proteome</keyword>
<gene>
    <name evidence="1" type="ORF">LOCC1_G006802</name>
</gene>
<name>A0A8H8S3P8_9HELO</name>
<reference evidence="1 2" key="1">
    <citation type="submission" date="2018-05" db="EMBL/GenBank/DDBJ databases">
        <title>Genome sequencing and assembly of the regulated plant pathogen Lachnellula willkommii and related sister species for the development of diagnostic species identification markers.</title>
        <authorList>
            <person name="Giroux E."/>
            <person name="Bilodeau G."/>
        </authorList>
    </citation>
    <scope>NUCLEOTIDE SEQUENCE [LARGE SCALE GENOMIC DNA]</scope>
    <source>
        <strain evidence="1 2">CBS 160.35</strain>
    </source>
</reference>
<dbReference type="AlphaFoldDB" id="A0A8H8S3P8"/>
<dbReference type="OrthoDB" id="37659at2759"/>
<sequence>MEINGLPIRINTLMPSWTTTELLPDIPGLMKKAEHQSQPSLAVARAVAYMMADASRQGNVVPAYEKVKGAENPSDDEILKRMLAQ</sequence>
<evidence type="ECO:0000313" key="1">
    <source>
        <dbReference type="EMBL" id="TVY44896.1"/>
    </source>
</evidence>
<accession>A0A8H8S3P8</accession>
<evidence type="ECO:0000313" key="2">
    <source>
        <dbReference type="Proteomes" id="UP000443090"/>
    </source>
</evidence>
<protein>
    <submittedName>
        <fullName evidence="1">Uncharacterized protein</fullName>
    </submittedName>
</protein>